<dbReference type="EMBL" id="GBXM01039367">
    <property type="protein sequence ID" value="JAH69210.1"/>
    <property type="molecule type" value="Transcribed_RNA"/>
</dbReference>
<sequence length="27" mass="2771">MMAPTTRSALGDCTPLLGFRGGAGQVY</sequence>
<proteinExistence type="predicted"/>
<evidence type="ECO:0000313" key="1">
    <source>
        <dbReference type="EMBL" id="JAH69210.1"/>
    </source>
</evidence>
<organism evidence="1">
    <name type="scientific">Anguilla anguilla</name>
    <name type="common">European freshwater eel</name>
    <name type="synonym">Muraena anguilla</name>
    <dbReference type="NCBI Taxonomy" id="7936"/>
    <lineage>
        <taxon>Eukaryota</taxon>
        <taxon>Metazoa</taxon>
        <taxon>Chordata</taxon>
        <taxon>Craniata</taxon>
        <taxon>Vertebrata</taxon>
        <taxon>Euteleostomi</taxon>
        <taxon>Actinopterygii</taxon>
        <taxon>Neopterygii</taxon>
        <taxon>Teleostei</taxon>
        <taxon>Anguilliformes</taxon>
        <taxon>Anguillidae</taxon>
        <taxon>Anguilla</taxon>
    </lineage>
</organism>
<accession>A0A0E9UVG8</accession>
<reference evidence="1" key="2">
    <citation type="journal article" date="2015" name="Fish Shellfish Immunol.">
        <title>Early steps in the European eel (Anguilla anguilla)-Vibrio vulnificus interaction in the gills: Role of the RtxA13 toxin.</title>
        <authorList>
            <person name="Callol A."/>
            <person name="Pajuelo D."/>
            <person name="Ebbesson L."/>
            <person name="Teles M."/>
            <person name="MacKenzie S."/>
            <person name="Amaro C."/>
        </authorList>
    </citation>
    <scope>NUCLEOTIDE SEQUENCE</scope>
</reference>
<reference evidence="1" key="1">
    <citation type="submission" date="2014-11" db="EMBL/GenBank/DDBJ databases">
        <authorList>
            <person name="Amaro Gonzalez C."/>
        </authorList>
    </citation>
    <scope>NUCLEOTIDE SEQUENCE</scope>
</reference>
<dbReference type="AlphaFoldDB" id="A0A0E9UVG8"/>
<name>A0A0E9UVG8_ANGAN</name>
<protein>
    <submittedName>
        <fullName evidence="1">Uncharacterized protein</fullName>
    </submittedName>
</protein>